<keyword evidence="3" id="KW-1185">Reference proteome</keyword>
<dbReference type="EMBL" id="JAGPNK010000006">
    <property type="protein sequence ID" value="KAH7319951.1"/>
    <property type="molecule type" value="Genomic_DNA"/>
</dbReference>
<comment type="caution">
    <text evidence="2">The sequence shown here is derived from an EMBL/GenBank/DDBJ whole genome shotgun (WGS) entry which is preliminary data.</text>
</comment>
<evidence type="ECO:0000256" key="1">
    <source>
        <dbReference type="SAM" id="MobiDB-lite"/>
    </source>
</evidence>
<evidence type="ECO:0000313" key="2">
    <source>
        <dbReference type="EMBL" id="KAH7319951.1"/>
    </source>
</evidence>
<reference evidence="2" key="1">
    <citation type="journal article" date="2021" name="Nat. Commun.">
        <title>Genetic determinants of endophytism in the Arabidopsis root mycobiome.</title>
        <authorList>
            <person name="Mesny F."/>
            <person name="Miyauchi S."/>
            <person name="Thiergart T."/>
            <person name="Pickel B."/>
            <person name="Atanasova L."/>
            <person name="Karlsson M."/>
            <person name="Huettel B."/>
            <person name="Barry K.W."/>
            <person name="Haridas S."/>
            <person name="Chen C."/>
            <person name="Bauer D."/>
            <person name="Andreopoulos W."/>
            <person name="Pangilinan J."/>
            <person name="LaButti K."/>
            <person name="Riley R."/>
            <person name="Lipzen A."/>
            <person name="Clum A."/>
            <person name="Drula E."/>
            <person name="Henrissat B."/>
            <person name="Kohler A."/>
            <person name="Grigoriev I.V."/>
            <person name="Martin F.M."/>
            <person name="Hacquard S."/>
        </authorList>
    </citation>
    <scope>NUCLEOTIDE SEQUENCE</scope>
    <source>
        <strain evidence="2">MPI-CAGE-CH-0235</strain>
    </source>
</reference>
<proteinExistence type="predicted"/>
<evidence type="ECO:0000313" key="3">
    <source>
        <dbReference type="Proteomes" id="UP000813444"/>
    </source>
</evidence>
<dbReference type="AlphaFoldDB" id="A0A8K0SU24"/>
<organism evidence="2 3">
    <name type="scientific">Stachybotrys elegans</name>
    <dbReference type="NCBI Taxonomy" id="80388"/>
    <lineage>
        <taxon>Eukaryota</taxon>
        <taxon>Fungi</taxon>
        <taxon>Dikarya</taxon>
        <taxon>Ascomycota</taxon>
        <taxon>Pezizomycotina</taxon>
        <taxon>Sordariomycetes</taxon>
        <taxon>Hypocreomycetidae</taxon>
        <taxon>Hypocreales</taxon>
        <taxon>Stachybotryaceae</taxon>
        <taxon>Stachybotrys</taxon>
    </lineage>
</organism>
<name>A0A8K0SU24_9HYPO</name>
<protein>
    <submittedName>
        <fullName evidence="2">Uncharacterized protein</fullName>
    </submittedName>
</protein>
<accession>A0A8K0SU24</accession>
<feature type="compositionally biased region" description="Basic and acidic residues" evidence="1">
    <location>
        <begin position="206"/>
        <end position="219"/>
    </location>
</feature>
<sequence length="226" mass="25000">MRTRPAALYDMRRDQREQGTDILGWQRSVLSTGLRNYRRTRLASMREAKDLANKQNLSCRFDVTTSRLAAQFVNVGFLPRCKRPASSAAYMSSNKTARSLHTCFSAAGKLNRCRDLDATAHRDAAALSTRLQAARATFFSACRESMYASPKSTRSGGSSPGVPSVASQTQQHACQQRVERGSARRITSISLMNITRAHPAALGIRDSRMVPNKGDERCHGKCFSKP</sequence>
<feature type="region of interest" description="Disordered" evidence="1">
    <location>
        <begin position="206"/>
        <end position="226"/>
    </location>
</feature>
<dbReference type="Proteomes" id="UP000813444">
    <property type="component" value="Unassembled WGS sequence"/>
</dbReference>
<feature type="compositionally biased region" description="Low complexity" evidence="1">
    <location>
        <begin position="155"/>
        <end position="165"/>
    </location>
</feature>
<gene>
    <name evidence="2" type="ORF">B0I35DRAFT_430239</name>
</gene>
<feature type="region of interest" description="Disordered" evidence="1">
    <location>
        <begin position="148"/>
        <end position="181"/>
    </location>
</feature>